<gene>
    <name evidence="5" type="ORF">MVEN_02649100</name>
</gene>
<dbReference type="GO" id="GO:0005634">
    <property type="term" value="C:nucleus"/>
    <property type="evidence" value="ECO:0007669"/>
    <property type="project" value="UniProtKB-SubCell"/>
</dbReference>
<dbReference type="InterPro" id="IPR000953">
    <property type="entry name" value="Chromo/chromo_shadow_dom"/>
</dbReference>
<comment type="caution">
    <text evidence="5">The sequence shown here is derived from an EMBL/GenBank/DDBJ whole genome shotgun (WGS) entry which is preliminary data.</text>
</comment>
<proteinExistence type="predicted"/>
<dbReference type="InterPro" id="IPR051219">
    <property type="entry name" value="Heterochromatin_chromo-domain"/>
</dbReference>
<keyword evidence="2" id="KW-0539">Nucleus</keyword>
<comment type="subcellular location">
    <subcellularLocation>
        <location evidence="1">Nucleus</location>
    </subcellularLocation>
</comment>
<evidence type="ECO:0000313" key="6">
    <source>
        <dbReference type="Proteomes" id="UP000620124"/>
    </source>
</evidence>
<feature type="compositionally biased region" description="Pro residues" evidence="3">
    <location>
        <begin position="189"/>
        <end position="198"/>
    </location>
</feature>
<dbReference type="PROSITE" id="PS50013">
    <property type="entry name" value="CHROMO_2"/>
    <property type="match status" value="1"/>
</dbReference>
<evidence type="ECO:0000313" key="5">
    <source>
        <dbReference type="EMBL" id="KAF7324324.1"/>
    </source>
</evidence>
<protein>
    <submittedName>
        <fullName evidence="5">Chromo domain-containing protein</fullName>
    </submittedName>
</protein>
<evidence type="ECO:0000256" key="2">
    <source>
        <dbReference type="ARBA" id="ARBA00023242"/>
    </source>
</evidence>
<reference evidence="5" key="1">
    <citation type="submission" date="2020-05" db="EMBL/GenBank/DDBJ databases">
        <title>Mycena genomes resolve the evolution of fungal bioluminescence.</title>
        <authorList>
            <person name="Tsai I.J."/>
        </authorList>
    </citation>
    <scope>NUCLEOTIDE SEQUENCE</scope>
    <source>
        <strain evidence="5">CCC161011</strain>
    </source>
</reference>
<feature type="region of interest" description="Disordered" evidence="3">
    <location>
        <begin position="98"/>
        <end position="275"/>
    </location>
</feature>
<feature type="domain" description="Chromo" evidence="4">
    <location>
        <begin position="19"/>
        <end position="71"/>
    </location>
</feature>
<sequence>MSRPLFGLAAPAKSYALVVMTQHLRGLDKDGNITSRQLFLLMWKNYHESENTWEPFENVQNCDELLRNFWEDVGTEAMLTNMVGVEFHARPEWLQARASVAPKPAASPTKKMKPSPSRSQSRNRDRSAAGNSRTPARKQQIVTSTPSLKIHIPIASSSRAQPATDATSIEVPSAPPTPHEVATNLVTPLSPPLTPEPEPALWTQAAHPANPPARFPELSQEEPTPTLVPDDFAPRPPAPDIYLNAYSGSGGDHDPDLAELLFGDDSGGGLTWPSS</sequence>
<evidence type="ECO:0000256" key="3">
    <source>
        <dbReference type="SAM" id="MobiDB-lite"/>
    </source>
</evidence>
<dbReference type="SMART" id="SM00298">
    <property type="entry name" value="CHROMO"/>
    <property type="match status" value="1"/>
</dbReference>
<name>A0A8H6WTA1_9AGAR</name>
<dbReference type="PANTHER" id="PTHR22812">
    <property type="entry name" value="CHROMOBOX PROTEIN"/>
    <property type="match status" value="1"/>
</dbReference>
<dbReference type="Pfam" id="PF00385">
    <property type="entry name" value="Chromo"/>
    <property type="match status" value="1"/>
</dbReference>
<feature type="compositionally biased region" description="Polar residues" evidence="3">
    <location>
        <begin position="155"/>
        <end position="167"/>
    </location>
</feature>
<accession>A0A8H6WTA1</accession>
<dbReference type="OrthoDB" id="2630497at2759"/>
<dbReference type="Proteomes" id="UP000620124">
    <property type="component" value="Unassembled WGS sequence"/>
</dbReference>
<dbReference type="InterPro" id="IPR016197">
    <property type="entry name" value="Chromo-like_dom_sf"/>
</dbReference>
<dbReference type="GO" id="GO:0006338">
    <property type="term" value="P:chromatin remodeling"/>
    <property type="evidence" value="ECO:0007669"/>
    <property type="project" value="UniProtKB-ARBA"/>
</dbReference>
<dbReference type="InterPro" id="IPR023780">
    <property type="entry name" value="Chromo_domain"/>
</dbReference>
<dbReference type="Gene3D" id="2.40.50.40">
    <property type="match status" value="1"/>
</dbReference>
<dbReference type="CDD" id="cd00024">
    <property type="entry name" value="CD_CSD"/>
    <property type="match status" value="1"/>
</dbReference>
<dbReference type="SUPFAM" id="SSF54160">
    <property type="entry name" value="Chromo domain-like"/>
    <property type="match status" value="1"/>
</dbReference>
<organism evidence="5 6">
    <name type="scientific">Mycena venus</name>
    <dbReference type="NCBI Taxonomy" id="2733690"/>
    <lineage>
        <taxon>Eukaryota</taxon>
        <taxon>Fungi</taxon>
        <taxon>Dikarya</taxon>
        <taxon>Basidiomycota</taxon>
        <taxon>Agaricomycotina</taxon>
        <taxon>Agaricomycetes</taxon>
        <taxon>Agaricomycetidae</taxon>
        <taxon>Agaricales</taxon>
        <taxon>Marasmiineae</taxon>
        <taxon>Mycenaceae</taxon>
        <taxon>Mycena</taxon>
    </lineage>
</organism>
<dbReference type="EMBL" id="JACAZI010000066">
    <property type="protein sequence ID" value="KAF7324324.1"/>
    <property type="molecule type" value="Genomic_DNA"/>
</dbReference>
<dbReference type="AlphaFoldDB" id="A0A8H6WTA1"/>
<evidence type="ECO:0000259" key="4">
    <source>
        <dbReference type="PROSITE" id="PS50013"/>
    </source>
</evidence>
<feature type="compositionally biased region" description="Gly residues" evidence="3">
    <location>
        <begin position="265"/>
        <end position="275"/>
    </location>
</feature>
<evidence type="ECO:0000256" key="1">
    <source>
        <dbReference type="ARBA" id="ARBA00004123"/>
    </source>
</evidence>
<keyword evidence="6" id="KW-1185">Reference proteome</keyword>